<dbReference type="GO" id="GO:0006508">
    <property type="term" value="P:proteolysis"/>
    <property type="evidence" value="ECO:0007669"/>
    <property type="project" value="UniProtKB-KW"/>
</dbReference>
<keyword evidence="2" id="KW-0378">Hydrolase</keyword>
<evidence type="ECO:0000256" key="1">
    <source>
        <dbReference type="ARBA" id="ARBA00022670"/>
    </source>
</evidence>
<dbReference type="KEGG" id="sep:SE_1480"/>
<dbReference type="HOGENOM" id="CLU_045680_4_2_9"/>
<name>A0A0H2VIF0_STAES</name>
<evidence type="ECO:0000256" key="4">
    <source>
        <dbReference type="PIRSR" id="PIRSR605754-1"/>
    </source>
</evidence>
<dbReference type="InterPro" id="IPR042007">
    <property type="entry name" value="Sortase_A"/>
</dbReference>
<dbReference type="Proteomes" id="UP000001411">
    <property type="component" value="Chromosome"/>
</dbReference>
<keyword evidence="1" id="KW-0645">Protease</keyword>
<dbReference type="SUPFAM" id="SSF63817">
    <property type="entry name" value="Sortase"/>
    <property type="match status" value="1"/>
</dbReference>
<feature type="active site" description="Acyl-thioester intermediate" evidence="4">
    <location>
        <position position="222"/>
    </location>
</feature>
<dbReference type="GO" id="GO:0008234">
    <property type="term" value="F:cysteine-type peptidase activity"/>
    <property type="evidence" value="ECO:0007669"/>
    <property type="project" value="UniProtKB-KW"/>
</dbReference>
<dbReference type="RefSeq" id="WP_002484408.1">
    <property type="nucleotide sequence ID" value="NC_004461.1"/>
</dbReference>
<dbReference type="Pfam" id="PF04203">
    <property type="entry name" value="Sortase"/>
    <property type="match status" value="1"/>
</dbReference>
<dbReference type="CDD" id="cd06165">
    <property type="entry name" value="Sortase_A"/>
    <property type="match status" value="1"/>
</dbReference>
<accession>A0A0H2VIF0</accession>
<dbReference type="OrthoDB" id="1648028at2"/>
<evidence type="ECO:0000256" key="5">
    <source>
        <dbReference type="SAM" id="Phobius"/>
    </source>
</evidence>
<gene>
    <name evidence="6" type="ordered locus">SE_1480</name>
</gene>
<dbReference type="NCBIfam" id="TIGR01076">
    <property type="entry name" value="sortase_fam"/>
    <property type="match status" value="1"/>
</dbReference>
<dbReference type="eggNOG" id="COG3764">
    <property type="taxonomic scope" value="Bacteria"/>
</dbReference>
<feature type="active site" description="Proton donor/acceptor" evidence="4">
    <location>
        <position position="160"/>
    </location>
</feature>
<reference evidence="6 7" key="1">
    <citation type="journal article" date="2003" name="Mol. Microbiol.">
        <title>Genome-based analysis of virulence genes in a non-biofilm-forming Staphylococcus epidermidis strain (ATCC 12228).</title>
        <authorList>
            <person name="Zhang Y.Q."/>
            <person name="Ren S.X."/>
            <person name="Li H.L."/>
            <person name="Wang Y.X."/>
            <person name="Fu G."/>
            <person name="Yang J."/>
            <person name="Qin Z.Q."/>
            <person name="Miao Y.G."/>
            <person name="Wang W.Y."/>
            <person name="Chen R.S."/>
            <person name="Shen Y."/>
            <person name="Chen Z."/>
            <person name="Yuan Z.H."/>
            <person name="Zhao G.P."/>
            <person name="Qu D."/>
            <person name="Danchin A."/>
            <person name="Wen Y.M."/>
        </authorList>
    </citation>
    <scope>NUCLEOTIDE SEQUENCE [LARGE SCALE GENOMIC DNA]</scope>
    <source>
        <strain evidence="7">ATCC 12228 / FDA PCI 1200</strain>
    </source>
</reference>
<sequence>MSARNRRKLNTMVNKILVNSYIVLTIFCLIIGLLLFFHKPIISHFIAPHKMEQTYKNLNNGGLKFKPNSYVDNIKYLDSDKSKLDSNINYNFKSVKPINLLDIKDAKLDKRYVRGQIVIPSINLDLPILQGVSNNNLWFGASTMKPNQKLGEGNYALAGHTTDNSSLLFTPLHHIKYGDSIYLTDSVNIYIYKTDSIKIVSPNRGEVIRDDDNNKLLTLVTCSDVKGTNRLIIQAKFIKKEKLSQGNIGIFKL</sequence>
<evidence type="ECO:0000313" key="6">
    <source>
        <dbReference type="EMBL" id="AAO05079.1"/>
    </source>
</evidence>
<dbReference type="InterPro" id="IPR023365">
    <property type="entry name" value="Sortase_dom-sf"/>
</dbReference>
<evidence type="ECO:0000256" key="3">
    <source>
        <dbReference type="ARBA" id="ARBA00022807"/>
    </source>
</evidence>
<keyword evidence="5" id="KW-0812">Transmembrane</keyword>
<evidence type="ECO:0000256" key="2">
    <source>
        <dbReference type="ARBA" id="ARBA00022801"/>
    </source>
</evidence>
<proteinExistence type="predicted"/>
<keyword evidence="3" id="KW-0788">Thiol protease</keyword>
<dbReference type="InterPro" id="IPR005754">
    <property type="entry name" value="Sortase"/>
</dbReference>
<dbReference type="EMBL" id="AE015929">
    <property type="protein sequence ID" value="AAO05079.1"/>
    <property type="molecule type" value="Genomic_DNA"/>
</dbReference>
<evidence type="ECO:0000313" key="7">
    <source>
        <dbReference type="Proteomes" id="UP000001411"/>
    </source>
</evidence>
<organism evidence="6 7">
    <name type="scientific">Staphylococcus epidermidis (strain ATCC 12228 / FDA PCI 1200)</name>
    <dbReference type="NCBI Taxonomy" id="176280"/>
    <lineage>
        <taxon>Bacteria</taxon>
        <taxon>Bacillati</taxon>
        <taxon>Bacillota</taxon>
        <taxon>Bacilli</taxon>
        <taxon>Bacillales</taxon>
        <taxon>Staphylococcaceae</taxon>
        <taxon>Staphylococcus</taxon>
    </lineage>
</organism>
<protein>
    <submittedName>
        <fullName evidence="6">Sortase</fullName>
    </submittedName>
</protein>
<feature type="transmembrane region" description="Helical" evidence="5">
    <location>
        <begin position="16"/>
        <end position="37"/>
    </location>
</feature>
<dbReference type="PATRIC" id="fig|176280.10.peg.1444"/>
<dbReference type="Gene3D" id="2.40.260.10">
    <property type="entry name" value="Sortase"/>
    <property type="match status" value="1"/>
</dbReference>
<keyword evidence="5" id="KW-0472">Membrane</keyword>
<keyword evidence="5" id="KW-1133">Transmembrane helix</keyword>
<dbReference type="AlphaFoldDB" id="A0A0H2VIF0"/>